<name>A0ABY5B9W3_BURGL</name>
<dbReference type="EMBL" id="CP099583">
    <property type="protein sequence ID" value="USS43330.1"/>
    <property type="molecule type" value="Genomic_DNA"/>
</dbReference>
<evidence type="ECO:0000313" key="2">
    <source>
        <dbReference type="Proteomes" id="UP001056386"/>
    </source>
</evidence>
<dbReference type="Proteomes" id="UP001056386">
    <property type="component" value="Chromosome 2"/>
</dbReference>
<gene>
    <name evidence="1" type="ORF">NFI99_02315</name>
</gene>
<protein>
    <submittedName>
        <fullName evidence="1">Uncharacterized protein</fullName>
    </submittedName>
</protein>
<sequence length="75" mass="8544">MRACAERHARLTGEARHADRDIDRLARFDLRQHGQRGGGGNALARHRIRLPQSLLGLRDLRTQRIDLVLLAGERL</sequence>
<reference evidence="1" key="1">
    <citation type="submission" date="2022-06" db="EMBL/GenBank/DDBJ databases">
        <title>Draft genome sequence of Burkholderia glumae strain GR20004 isolated from rice panicle showing bacterial panicle blight.</title>
        <authorList>
            <person name="Choi S.Y."/>
            <person name="Lee Y.H."/>
        </authorList>
    </citation>
    <scope>NUCLEOTIDE SEQUENCE</scope>
    <source>
        <strain evidence="1">GR20004</strain>
    </source>
</reference>
<accession>A0ABY5B9W3</accession>
<evidence type="ECO:0000313" key="1">
    <source>
        <dbReference type="EMBL" id="USS43330.1"/>
    </source>
</evidence>
<organism evidence="1 2">
    <name type="scientific">Burkholderia glumae</name>
    <name type="common">Pseudomonas glumae</name>
    <dbReference type="NCBI Taxonomy" id="337"/>
    <lineage>
        <taxon>Bacteria</taxon>
        <taxon>Pseudomonadati</taxon>
        <taxon>Pseudomonadota</taxon>
        <taxon>Betaproteobacteria</taxon>
        <taxon>Burkholderiales</taxon>
        <taxon>Burkholderiaceae</taxon>
        <taxon>Burkholderia</taxon>
    </lineage>
</organism>
<proteinExistence type="predicted"/>
<keyword evidence="2" id="KW-1185">Reference proteome</keyword>